<organism evidence="1 2">
    <name type="scientific">Hypoxylon rubiginosum</name>
    <dbReference type="NCBI Taxonomy" id="110542"/>
    <lineage>
        <taxon>Eukaryota</taxon>
        <taxon>Fungi</taxon>
        <taxon>Dikarya</taxon>
        <taxon>Ascomycota</taxon>
        <taxon>Pezizomycotina</taxon>
        <taxon>Sordariomycetes</taxon>
        <taxon>Xylariomycetidae</taxon>
        <taxon>Xylariales</taxon>
        <taxon>Hypoxylaceae</taxon>
        <taxon>Hypoxylon</taxon>
    </lineage>
</organism>
<protein>
    <submittedName>
        <fullName evidence="1">Uncharacterized protein</fullName>
    </submittedName>
</protein>
<keyword evidence="2" id="KW-1185">Reference proteome</keyword>
<evidence type="ECO:0000313" key="2">
    <source>
        <dbReference type="Proteomes" id="UP001497680"/>
    </source>
</evidence>
<sequence length="364" mass="41331">MDGTEMLEEDRQGLLIPPWFVREDITETDMNLASMLLGSTMSIAVFVCCKGGRQTVKTWKRSRRVTPYIVMIWLELAVSLGLAFDTWIYLRGYAKASFWIFFFVVLFWSLEIQFLLQIIINRLSLLVAVPGRATRMKWMTGLLITTINISVFCIWVPARLQINHTFIRANEVWDRVEKGIFACSDLCLNLYFVHLVRSRLVNNGLKKYTRVYKMNLILVSVSMALDVILIALMSLPNTFVYLLFHPVAYLFKLIIEMNMADLICKVVKASNTVVVSDTTLTRSPSKPYNNLARIVSAIHDRMPGLHRSVTVCAEEPQNTDFTGIRRTIETSVVISGASRRSSSPTITSSNDPTLVSKNSTGYEC</sequence>
<evidence type="ECO:0000313" key="1">
    <source>
        <dbReference type="EMBL" id="KAI6087305.1"/>
    </source>
</evidence>
<accession>A0ACC0D415</accession>
<proteinExistence type="predicted"/>
<dbReference type="EMBL" id="MU394308">
    <property type="protein sequence ID" value="KAI6087305.1"/>
    <property type="molecule type" value="Genomic_DNA"/>
</dbReference>
<dbReference type="Proteomes" id="UP001497680">
    <property type="component" value="Unassembled WGS sequence"/>
</dbReference>
<reference evidence="1 2" key="1">
    <citation type="journal article" date="2022" name="New Phytol.">
        <title>Ecological generalism drives hyperdiversity of secondary metabolite gene clusters in xylarialean endophytes.</title>
        <authorList>
            <person name="Franco M.E.E."/>
            <person name="Wisecaver J.H."/>
            <person name="Arnold A.E."/>
            <person name="Ju Y.M."/>
            <person name="Slot J.C."/>
            <person name="Ahrendt S."/>
            <person name="Moore L.P."/>
            <person name="Eastman K.E."/>
            <person name="Scott K."/>
            <person name="Konkel Z."/>
            <person name="Mondo S.J."/>
            <person name="Kuo A."/>
            <person name="Hayes R.D."/>
            <person name="Haridas S."/>
            <person name="Andreopoulos B."/>
            <person name="Riley R."/>
            <person name="LaButti K."/>
            <person name="Pangilinan J."/>
            <person name="Lipzen A."/>
            <person name="Amirebrahimi M."/>
            <person name="Yan J."/>
            <person name="Adam C."/>
            <person name="Keymanesh K."/>
            <person name="Ng V."/>
            <person name="Louie K."/>
            <person name="Northen T."/>
            <person name="Drula E."/>
            <person name="Henrissat B."/>
            <person name="Hsieh H.M."/>
            <person name="Youens-Clark K."/>
            <person name="Lutzoni F."/>
            <person name="Miadlikowska J."/>
            <person name="Eastwood D.C."/>
            <person name="Hamelin R.C."/>
            <person name="Grigoriev I.V."/>
            <person name="U'Ren J.M."/>
        </authorList>
    </citation>
    <scope>NUCLEOTIDE SEQUENCE [LARGE SCALE GENOMIC DNA]</scope>
    <source>
        <strain evidence="1 2">ER1909</strain>
    </source>
</reference>
<gene>
    <name evidence="1" type="ORF">F4821DRAFT_277771</name>
</gene>
<name>A0ACC0D415_9PEZI</name>
<comment type="caution">
    <text evidence="1">The sequence shown here is derived from an EMBL/GenBank/DDBJ whole genome shotgun (WGS) entry which is preliminary data.</text>
</comment>